<keyword evidence="6 7" id="KW-0961">Cell wall biogenesis/degradation</keyword>
<comment type="pathway">
    <text evidence="1 7">Cell wall biogenesis; peptidoglycan biosynthesis.</text>
</comment>
<dbReference type="Pfam" id="PF20142">
    <property type="entry name" value="Scaffold"/>
    <property type="match status" value="1"/>
</dbReference>
<evidence type="ECO:0000256" key="6">
    <source>
        <dbReference type="ARBA" id="ARBA00023316"/>
    </source>
</evidence>
<dbReference type="PANTHER" id="PTHR41533">
    <property type="entry name" value="L,D-TRANSPEPTIDASE HI_1667-RELATED"/>
    <property type="match status" value="1"/>
</dbReference>
<keyword evidence="3" id="KW-0808">Transferase</keyword>
<protein>
    <submittedName>
        <fullName evidence="9">L,D-transpeptidase family protein</fullName>
    </submittedName>
</protein>
<feature type="active site" description="Proton donor/acceptor" evidence="7">
    <location>
        <position position="562"/>
    </location>
</feature>
<comment type="similarity">
    <text evidence="2">Belongs to the YkuD family.</text>
</comment>
<dbReference type="InterPro" id="IPR038063">
    <property type="entry name" value="Transpep_catalytic_dom"/>
</dbReference>
<sequence length="666" mass="71617">MRSDCRSALVLTEDAAKGCFQKGRFRKGFSRSVLLAASACLALSAASPASAQSFLDRLFNPDYQPKERLEPVAPAAPQPRQLDRSTIAANKVTGPKYYTYRADGLETVPLGALATLKTASAEVNQTAAQTSGQTAGQLPAQSAAPTLSAFDQARPALVDLSVKALPEVGAALKAHYRDAHDFVWVTDGAPNSRAQSVAAELAAADRYGLDPADYAVPLPVVAGLEAEAAARALMTYEMRLSVAVLTYALDAGRGRVDPNRISGYHDLPRRKVALDGVLPSLLSASDPAAALRALQPASPAFAALVAERARLKTLDDQGPEIRIVAGTLIKPGQSSPELKNVVSAIRHRASPALEARHIATLGTYSDSPVFSPELVALVKDYQAEAGLNADGIIGPGTIRALTGDSLEARIAKVELALEQIRWLPEDLGDRRVFINQPSFTAVYYEPGKAPLSMRTVIGTKATQTSVFYDEIETVEYNPFWGVPRSILVNQKLDILAKDPGYFDRAGFEVTNAAGKRLSSSDVDWVAVAQGRVNVNVRQRPGDDNALGELKILFPNKHAIYMHDTPSRHLFTKDVRAFSSGCVRLADPRAMAAAVLGTDVAHVAGRINTGKNNSEAVTARIPVYLVYFTAWPQDDGTIAYYDDVYERDPFIQRALEATARARTGIRT</sequence>
<keyword evidence="10" id="KW-1185">Reference proteome</keyword>
<proteinExistence type="inferred from homology"/>
<feature type="domain" description="L,D-TPase catalytic" evidence="8">
    <location>
        <begin position="430"/>
        <end position="602"/>
    </location>
</feature>
<reference evidence="9 10" key="1">
    <citation type="submission" date="2020-01" db="EMBL/GenBank/DDBJ databases">
        <authorList>
            <person name="Peng S.Y."/>
            <person name="Li J."/>
            <person name="Wang M."/>
            <person name="Wang L."/>
            <person name="Wang C.Q."/>
            <person name="Wang J.R."/>
        </authorList>
    </citation>
    <scope>NUCLEOTIDE SEQUENCE [LARGE SCALE GENOMIC DNA]</scope>
    <source>
        <strain evidence="9 10">XCT-34</strain>
    </source>
</reference>
<dbReference type="InterPro" id="IPR045380">
    <property type="entry name" value="LD_TPept_scaffold_dom"/>
</dbReference>
<feature type="active site" description="Nucleophile" evidence="7">
    <location>
        <position position="581"/>
    </location>
</feature>
<name>A0ABW9ZGA4_9HYPH</name>
<dbReference type="InterPro" id="IPR005490">
    <property type="entry name" value="LD_TPept_cat_dom"/>
</dbReference>
<dbReference type="InterPro" id="IPR052905">
    <property type="entry name" value="LD-transpeptidase_YkuD-like"/>
</dbReference>
<gene>
    <name evidence="9" type="ORF">GWI71_00760</name>
</gene>
<dbReference type="InterPro" id="IPR036365">
    <property type="entry name" value="PGBD-like_sf"/>
</dbReference>
<evidence type="ECO:0000313" key="9">
    <source>
        <dbReference type="EMBL" id="NBN62204.1"/>
    </source>
</evidence>
<dbReference type="EMBL" id="JAABLP010000001">
    <property type="protein sequence ID" value="NBN62204.1"/>
    <property type="molecule type" value="Genomic_DNA"/>
</dbReference>
<evidence type="ECO:0000256" key="2">
    <source>
        <dbReference type="ARBA" id="ARBA00005992"/>
    </source>
</evidence>
<dbReference type="InterPro" id="IPR036366">
    <property type="entry name" value="PGBDSf"/>
</dbReference>
<evidence type="ECO:0000313" key="10">
    <source>
        <dbReference type="Proteomes" id="UP000541347"/>
    </source>
</evidence>
<evidence type="ECO:0000256" key="4">
    <source>
        <dbReference type="ARBA" id="ARBA00022960"/>
    </source>
</evidence>
<keyword evidence="5 7" id="KW-0573">Peptidoglycan synthesis</keyword>
<evidence type="ECO:0000256" key="5">
    <source>
        <dbReference type="ARBA" id="ARBA00022984"/>
    </source>
</evidence>
<dbReference type="Gene3D" id="1.10.101.10">
    <property type="entry name" value="PGBD-like superfamily/PGBD"/>
    <property type="match status" value="1"/>
</dbReference>
<dbReference type="Pfam" id="PF01471">
    <property type="entry name" value="PG_binding_1"/>
    <property type="match status" value="1"/>
</dbReference>
<evidence type="ECO:0000259" key="8">
    <source>
        <dbReference type="PROSITE" id="PS52029"/>
    </source>
</evidence>
<dbReference type="Gene3D" id="2.40.440.10">
    <property type="entry name" value="L,D-transpeptidase catalytic domain-like"/>
    <property type="match status" value="1"/>
</dbReference>
<dbReference type="SUPFAM" id="SSF141523">
    <property type="entry name" value="L,D-transpeptidase catalytic domain-like"/>
    <property type="match status" value="1"/>
</dbReference>
<dbReference type="RefSeq" id="WP_161672966.1">
    <property type="nucleotide sequence ID" value="NZ_JAABLP010000001.1"/>
</dbReference>
<dbReference type="Pfam" id="PF03734">
    <property type="entry name" value="YkuD"/>
    <property type="match status" value="1"/>
</dbReference>
<dbReference type="InterPro" id="IPR002477">
    <property type="entry name" value="Peptidoglycan-bd-like"/>
</dbReference>
<dbReference type="PROSITE" id="PS52029">
    <property type="entry name" value="LD_TPASE"/>
    <property type="match status" value="1"/>
</dbReference>
<dbReference type="SUPFAM" id="SSF47090">
    <property type="entry name" value="PGBD-like"/>
    <property type="match status" value="1"/>
</dbReference>
<keyword evidence="4 7" id="KW-0133">Cell shape</keyword>
<dbReference type="PANTHER" id="PTHR41533:SF2">
    <property type="entry name" value="BLR7131 PROTEIN"/>
    <property type="match status" value="1"/>
</dbReference>
<evidence type="ECO:0000256" key="7">
    <source>
        <dbReference type="PROSITE-ProRule" id="PRU01373"/>
    </source>
</evidence>
<dbReference type="Proteomes" id="UP000541347">
    <property type="component" value="Unassembled WGS sequence"/>
</dbReference>
<evidence type="ECO:0000256" key="3">
    <source>
        <dbReference type="ARBA" id="ARBA00022679"/>
    </source>
</evidence>
<evidence type="ECO:0000256" key="1">
    <source>
        <dbReference type="ARBA" id="ARBA00004752"/>
    </source>
</evidence>
<accession>A0ABW9ZGA4</accession>
<dbReference type="CDD" id="cd16913">
    <property type="entry name" value="YkuD_like"/>
    <property type="match status" value="1"/>
</dbReference>
<organism evidence="9 10">
    <name type="scientific">Pannonibacter tanglangensis</name>
    <dbReference type="NCBI Taxonomy" id="2750084"/>
    <lineage>
        <taxon>Bacteria</taxon>
        <taxon>Pseudomonadati</taxon>
        <taxon>Pseudomonadota</taxon>
        <taxon>Alphaproteobacteria</taxon>
        <taxon>Hyphomicrobiales</taxon>
        <taxon>Stappiaceae</taxon>
        <taxon>Pannonibacter</taxon>
    </lineage>
</organism>
<comment type="caution">
    <text evidence="9">The sequence shown here is derived from an EMBL/GenBank/DDBJ whole genome shotgun (WGS) entry which is preliminary data.</text>
</comment>